<evidence type="ECO:0000313" key="3">
    <source>
        <dbReference type="EMBL" id="MBE9253061.1"/>
    </source>
</evidence>
<name>A0ABR9VPR8_9SYNC</name>
<sequence length="349" mass="38845">MNEILNVLPWGKLRHNKIDCLLFILFLLISLWLFPHQEKAWGQEKDFVVKKIDLSQYGTSASIAQDPKSEQLAIGFNNCNLIFLDNSLNWKDELFLKDCKRFFRARYGNLEGKSLLISSIYTGSSVLSNSQAKYDIPLHKAAVTDSLIIQDYLLSSSDDGTVQISRIIDLSPPQVNTLKLYESIGVARNLAFFRAPNAEVDKVAVSYDSGEITIFTIDRNTLRNPVQPTTFRNINSRVNTFKFTPDGSKLLIGYFTGELVEIDLISGASRTLFKVDSWLNALDINSQNLVAIADDQGFVRIISLATGKVVEEHQISSTGINAIIFTNDQTILAADAAGIVYQGKLMGGH</sequence>
<dbReference type="EMBL" id="JADEVV010000008">
    <property type="protein sequence ID" value="MBE9253061.1"/>
    <property type="molecule type" value="Genomic_DNA"/>
</dbReference>
<keyword evidence="1" id="KW-0853">WD repeat</keyword>
<comment type="caution">
    <text evidence="3">The sequence shown here is derived from an EMBL/GenBank/DDBJ whole genome shotgun (WGS) entry which is preliminary data.</text>
</comment>
<evidence type="ECO:0000313" key="4">
    <source>
        <dbReference type="Proteomes" id="UP000658720"/>
    </source>
</evidence>
<dbReference type="InterPro" id="IPR051179">
    <property type="entry name" value="WD_repeat_multifunction"/>
</dbReference>
<protein>
    <recommendedName>
        <fullName evidence="5">WD40 repeat domain-containing protein</fullName>
    </recommendedName>
</protein>
<dbReference type="InterPro" id="IPR015943">
    <property type="entry name" value="WD40/YVTN_repeat-like_dom_sf"/>
</dbReference>
<reference evidence="3 4" key="1">
    <citation type="submission" date="2020-10" db="EMBL/GenBank/DDBJ databases">
        <authorList>
            <person name="Castelo-Branco R."/>
            <person name="Eusebio N."/>
            <person name="Adriana R."/>
            <person name="Vieira A."/>
            <person name="Brugerolle De Fraissinette N."/>
            <person name="Rezende De Castro R."/>
            <person name="Schneider M.P."/>
            <person name="Vasconcelos V."/>
            <person name="Leao P.N."/>
        </authorList>
    </citation>
    <scope>NUCLEOTIDE SEQUENCE [LARGE SCALE GENOMIC DNA]</scope>
    <source>
        <strain evidence="3 4">LEGE 00031</strain>
    </source>
</reference>
<keyword evidence="4" id="KW-1185">Reference proteome</keyword>
<gene>
    <name evidence="3" type="ORF">IQ217_04125</name>
</gene>
<organism evidence="3 4">
    <name type="scientific">Synechocystis salina LEGE 00031</name>
    <dbReference type="NCBI Taxonomy" id="1828736"/>
    <lineage>
        <taxon>Bacteria</taxon>
        <taxon>Bacillati</taxon>
        <taxon>Cyanobacteriota</taxon>
        <taxon>Cyanophyceae</taxon>
        <taxon>Synechococcales</taxon>
        <taxon>Merismopediaceae</taxon>
        <taxon>Synechocystis</taxon>
    </lineage>
</organism>
<evidence type="ECO:0008006" key="5">
    <source>
        <dbReference type="Google" id="ProtNLM"/>
    </source>
</evidence>
<keyword evidence="2" id="KW-0677">Repeat</keyword>
<evidence type="ECO:0000256" key="1">
    <source>
        <dbReference type="ARBA" id="ARBA00022574"/>
    </source>
</evidence>
<dbReference type="Proteomes" id="UP000658720">
    <property type="component" value="Unassembled WGS sequence"/>
</dbReference>
<proteinExistence type="predicted"/>
<dbReference type="PANTHER" id="PTHR19857:SF8">
    <property type="entry name" value="ANGIO-ASSOCIATED MIGRATORY CELL PROTEIN"/>
    <property type="match status" value="1"/>
</dbReference>
<dbReference type="SUPFAM" id="SSF50978">
    <property type="entry name" value="WD40 repeat-like"/>
    <property type="match status" value="1"/>
</dbReference>
<accession>A0ABR9VPR8</accession>
<dbReference type="InterPro" id="IPR036322">
    <property type="entry name" value="WD40_repeat_dom_sf"/>
</dbReference>
<dbReference type="Gene3D" id="2.130.10.10">
    <property type="entry name" value="YVTN repeat-like/Quinoprotein amine dehydrogenase"/>
    <property type="match status" value="1"/>
</dbReference>
<dbReference type="InterPro" id="IPR001680">
    <property type="entry name" value="WD40_rpt"/>
</dbReference>
<evidence type="ECO:0000256" key="2">
    <source>
        <dbReference type="ARBA" id="ARBA00022737"/>
    </source>
</evidence>
<dbReference type="PANTHER" id="PTHR19857">
    <property type="entry name" value="MITOCHONDRIAL DIVISION PROTEIN 1-RELATED"/>
    <property type="match status" value="1"/>
</dbReference>
<dbReference type="SMART" id="SM00320">
    <property type="entry name" value="WD40"/>
    <property type="match status" value="3"/>
</dbReference>